<dbReference type="Pfam" id="PF01063">
    <property type="entry name" value="Aminotran_4"/>
    <property type="match status" value="1"/>
</dbReference>
<dbReference type="CDD" id="cd00449">
    <property type="entry name" value="PLPDE_IV"/>
    <property type="match status" value="1"/>
</dbReference>
<comment type="caution">
    <text evidence="18">The sequence shown here is derived from an EMBL/GenBank/DDBJ whole genome shotgun (WGS) entry which is preliminary data.</text>
</comment>
<comment type="catalytic activity">
    <reaction evidence="14 17">
        <text>L-leucine + 2-oxoglutarate = 4-methyl-2-oxopentanoate + L-glutamate</text>
        <dbReference type="Rhea" id="RHEA:18321"/>
        <dbReference type="ChEBI" id="CHEBI:16810"/>
        <dbReference type="ChEBI" id="CHEBI:17865"/>
        <dbReference type="ChEBI" id="CHEBI:29985"/>
        <dbReference type="ChEBI" id="CHEBI:57427"/>
        <dbReference type="EC" id="2.6.1.42"/>
    </reaction>
</comment>
<evidence type="ECO:0000256" key="5">
    <source>
        <dbReference type="ARBA" id="ARBA00005072"/>
    </source>
</evidence>
<dbReference type="Proteomes" id="UP000192284">
    <property type="component" value="Unassembled WGS sequence"/>
</dbReference>
<evidence type="ECO:0000256" key="15">
    <source>
        <dbReference type="RuleBase" id="RU004106"/>
    </source>
</evidence>
<organism evidence="18 19">
    <name type="scientific">Mycobacterium angelicum</name>
    <dbReference type="NCBI Taxonomy" id="470074"/>
    <lineage>
        <taxon>Bacteria</taxon>
        <taxon>Bacillati</taxon>
        <taxon>Actinomycetota</taxon>
        <taxon>Actinomycetes</taxon>
        <taxon>Mycobacteriales</taxon>
        <taxon>Mycobacteriaceae</taxon>
        <taxon>Mycobacterium</taxon>
    </lineage>
</organism>
<dbReference type="AlphaFoldDB" id="A0A1X0A3V3"/>
<evidence type="ECO:0000256" key="16">
    <source>
        <dbReference type="RuleBase" id="RU004516"/>
    </source>
</evidence>
<dbReference type="InterPro" id="IPR001544">
    <property type="entry name" value="Aminotrans_IV"/>
</dbReference>
<protein>
    <recommendedName>
        <fullName evidence="17">Branched-chain-amino-acid aminotransferase</fullName>
        <shortName evidence="17">BCAT</shortName>
        <ecNumber evidence="17">2.6.1.42</ecNumber>
    </recommendedName>
</protein>
<dbReference type="InterPro" id="IPR018300">
    <property type="entry name" value="Aminotrans_IV_CS"/>
</dbReference>
<dbReference type="GO" id="GO:0009099">
    <property type="term" value="P:L-valine biosynthetic process"/>
    <property type="evidence" value="ECO:0007669"/>
    <property type="project" value="UniProtKB-UniPathway"/>
</dbReference>
<dbReference type="InterPro" id="IPR043131">
    <property type="entry name" value="BCAT-like_N"/>
</dbReference>
<evidence type="ECO:0000256" key="6">
    <source>
        <dbReference type="ARBA" id="ARBA00009320"/>
    </source>
</evidence>
<evidence type="ECO:0000256" key="17">
    <source>
        <dbReference type="RuleBase" id="RU364094"/>
    </source>
</evidence>
<evidence type="ECO:0000256" key="11">
    <source>
        <dbReference type="ARBA" id="ARBA00023304"/>
    </source>
</evidence>
<keyword evidence="7 17" id="KW-0032">Aminotransferase</keyword>
<comment type="catalytic activity">
    <reaction evidence="13 17">
        <text>L-isoleucine + 2-oxoglutarate = (S)-3-methyl-2-oxopentanoate + L-glutamate</text>
        <dbReference type="Rhea" id="RHEA:24801"/>
        <dbReference type="ChEBI" id="CHEBI:16810"/>
        <dbReference type="ChEBI" id="CHEBI:29985"/>
        <dbReference type="ChEBI" id="CHEBI:35146"/>
        <dbReference type="ChEBI" id="CHEBI:58045"/>
        <dbReference type="EC" id="2.6.1.42"/>
    </reaction>
</comment>
<dbReference type="PROSITE" id="PS00770">
    <property type="entry name" value="AA_TRANSFER_CLASS_4"/>
    <property type="match status" value="1"/>
</dbReference>
<dbReference type="UniPathway" id="UPA00048">
    <property type="reaction ID" value="UER00073"/>
</dbReference>
<accession>A0A1X0A3V3</accession>
<dbReference type="GO" id="GO:0052655">
    <property type="term" value="F:L-valine-2-oxoglutarate transaminase activity"/>
    <property type="evidence" value="ECO:0007669"/>
    <property type="project" value="RHEA"/>
</dbReference>
<dbReference type="Gene3D" id="3.30.470.10">
    <property type="match status" value="1"/>
</dbReference>
<dbReference type="NCBIfam" id="NF005146">
    <property type="entry name" value="PRK06606.1"/>
    <property type="match status" value="1"/>
</dbReference>
<evidence type="ECO:0000256" key="8">
    <source>
        <dbReference type="ARBA" id="ARBA00022605"/>
    </source>
</evidence>
<evidence type="ECO:0000256" key="14">
    <source>
        <dbReference type="ARBA" id="ARBA00049229"/>
    </source>
</evidence>
<keyword evidence="11 17" id="KW-0100">Branched-chain amino acid biosynthesis</keyword>
<dbReference type="EMBL" id="MVHE01000004">
    <property type="protein sequence ID" value="ORA24684.1"/>
    <property type="molecule type" value="Genomic_DNA"/>
</dbReference>
<evidence type="ECO:0000256" key="1">
    <source>
        <dbReference type="ARBA" id="ARBA00001933"/>
    </source>
</evidence>
<evidence type="ECO:0000256" key="10">
    <source>
        <dbReference type="ARBA" id="ARBA00022898"/>
    </source>
</evidence>
<dbReference type="InterPro" id="IPR036038">
    <property type="entry name" value="Aminotransferase-like"/>
</dbReference>
<keyword evidence="8 17" id="KW-0028">Amino-acid biosynthesis</keyword>
<comment type="cofactor">
    <cofactor evidence="1 16">
        <name>pyridoxal 5'-phosphate</name>
        <dbReference type="ChEBI" id="CHEBI:597326"/>
    </cofactor>
</comment>
<evidence type="ECO:0000256" key="9">
    <source>
        <dbReference type="ARBA" id="ARBA00022679"/>
    </source>
</evidence>
<evidence type="ECO:0000256" key="13">
    <source>
        <dbReference type="ARBA" id="ARBA00048798"/>
    </source>
</evidence>
<dbReference type="NCBIfam" id="TIGR01122">
    <property type="entry name" value="ilvE_I"/>
    <property type="match status" value="1"/>
</dbReference>
<dbReference type="Gene3D" id="3.20.10.10">
    <property type="entry name" value="D-amino Acid Aminotransferase, subunit A, domain 2"/>
    <property type="match status" value="1"/>
</dbReference>
<comment type="function">
    <text evidence="2 17">Acts on leucine, isoleucine and valine.</text>
</comment>
<dbReference type="InterPro" id="IPR050571">
    <property type="entry name" value="Class-IV_PLP-Dep_Aminotrnsfr"/>
</dbReference>
<comment type="pathway">
    <text evidence="5 17">Amino-acid biosynthesis; L-leucine biosynthesis; L-leucine from 3-methyl-2-oxobutanoate: step 4/4.</text>
</comment>
<dbReference type="EC" id="2.6.1.42" evidence="17"/>
<dbReference type="OrthoDB" id="9804984at2"/>
<evidence type="ECO:0000313" key="19">
    <source>
        <dbReference type="Proteomes" id="UP000192284"/>
    </source>
</evidence>
<reference evidence="18 19" key="1">
    <citation type="submission" date="2017-02" db="EMBL/GenBank/DDBJ databases">
        <title>The new phylogeny of genus Mycobacterium.</title>
        <authorList>
            <person name="Tortoli E."/>
            <person name="Trovato A."/>
            <person name="Cirillo D.M."/>
        </authorList>
    </citation>
    <scope>NUCLEOTIDE SEQUENCE [LARGE SCALE GENOMIC DNA]</scope>
    <source>
        <strain evidence="18 19">DSM 45057</strain>
    </source>
</reference>
<dbReference type="RefSeq" id="WP_083111754.1">
    <property type="nucleotide sequence ID" value="NZ_JACKTS010000034.1"/>
</dbReference>
<comment type="similarity">
    <text evidence="6 15">Belongs to the class-IV pyridoxal-phosphate-dependent aminotransferase family.</text>
</comment>
<dbReference type="GO" id="GO:0009097">
    <property type="term" value="P:isoleucine biosynthetic process"/>
    <property type="evidence" value="ECO:0007669"/>
    <property type="project" value="UniProtKB-UniPathway"/>
</dbReference>
<keyword evidence="9 17" id="KW-0808">Transferase</keyword>
<dbReference type="PANTHER" id="PTHR42743:SF11">
    <property type="entry name" value="AMINODEOXYCHORISMATE LYASE"/>
    <property type="match status" value="1"/>
</dbReference>
<keyword evidence="10 16" id="KW-0663">Pyridoxal phosphate</keyword>
<dbReference type="GO" id="GO:0009098">
    <property type="term" value="P:L-leucine biosynthetic process"/>
    <property type="evidence" value="ECO:0007669"/>
    <property type="project" value="UniProtKB-UniPathway"/>
</dbReference>
<keyword evidence="19" id="KW-1185">Reference proteome</keyword>
<evidence type="ECO:0000256" key="2">
    <source>
        <dbReference type="ARBA" id="ARBA00003109"/>
    </source>
</evidence>
<dbReference type="PANTHER" id="PTHR42743">
    <property type="entry name" value="AMINO-ACID AMINOTRANSFERASE"/>
    <property type="match status" value="1"/>
</dbReference>
<comment type="pathway">
    <text evidence="4 17">Amino-acid biosynthesis; L-valine biosynthesis; L-valine from pyruvate: step 4/4.</text>
</comment>
<dbReference type="GO" id="GO:0052654">
    <property type="term" value="F:L-leucine-2-oxoglutarate transaminase activity"/>
    <property type="evidence" value="ECO:0007669"/>
    <property type="project" value="RHEA"/>
</dbReference>
<dbReference type="GO" id="GO:0052656">
    <property type="term" value="F:L-isoleucine-2-oxoglutarate transaminase activity"/>
    <property type="evidence" value="ECO:0007669"/>
    <property type="project" value="RHEA"/>
</dbReference>
<proteinExistence type="inferred from homology"/>
<dbReference type="FunFam" id="3.20.10.10:FF:000002">
    <property type="entry name" value="D-alanine aminotransferase"/>
    <property type="match status" value="1"/>
</dbReference>
<gene>
    <name evidence="17" type="primary">ilvE</name>
    <name evidence="18" type="ORF">BST12_04205</name>
</gene>
<comment type="pathway">
    <text evidence="3 17">Amino-acid biosynthesis; L-isoleucine biosynthesis; L-isoleucine from 2-oxobutanoate: step 4/4.</text>
</comment>
<comment type="catalytic activity">
    <reaction evidence="12 17">
        <text>L-valine + 2-oxoglutarate = 3-methyl-2-oxobutanoate + L-glutamate</text>
        <dbReference type="Rhea" id="RHEA:24813"/>
        <dbReference type="ChEBI" id="CHEBI:11851"/>
        <dbReference type="ChEBI" id="CHEBI:16810"/>
        <dbReference type="ChEBI" id="CHEBI:29985"/>
        <dbReference type="ChEBI" id="CHEBI:57762"/>
        <dbReference type="EC" id="2.6.1.42"/>
    </reaction>
</comment>
<evidence type="ECO:0000256" key="3">
    <source>
        <dbReference type="ARBA" id="ARBA00004824"/>
    </source>
</evidence>
<evidence type="ECO:0000256" key="4">
    <source>
        <dbReference type="ARBA" id="ARBA00004931"/>
    </source>
</evidence>
<dbReference type="InterPro" id="IPR043132">
    <property type="entry name" value="BCAT-like_C"/>
</dbReference>
<evidence type="ECO:0000313" key="18">
    <source>
        <dbReference type="EMBL" id="ORA24684.1"/>
    </source>
</evidence>
<evidence type="ECO:0000256" key="7">
    <source>
        <dbReference type="ARBA" id="ARBA00022576"/>
    </source>
</evidence>
<name>A0A1X0A3V3_MYCAN</name>
<dbReference type="UniPathway" id="UPA00047">
    <property type="reaction ID" value="UER00058"/>
</dbReference>
<dbReference type="SUPFAM" id="SSF56752">
    <property type="entry name" value="D-aminoacid aminotransferase-like PLP-dependent enzymes"/>
    <property type="match status" value="1"/>
</dbReference>
<sequence>MIESPSPGLLVWLDGALIRHEDAHTPLWANHYGFGVFEGVRVYRTGKRSAVFRLCEHTARLYRSAQILGLPLRDHWKPHDLVQAQLDVVRENRLGDAYLRPFVFYDGVRGLSPYTDQLTLRVAVVALPWVERVRGAPAERGIRVKTSTYVRSHPNSLLLRAKANGNYMTSILALAEAKAAGVDDAILLDHEGYVTEGTGANVFIVRRGELWTPPVTSALEGITRDTILDFAQRMDIRVREQRFARDDLYSADEAFFTGTASEVTPIREIDGRTVGRGTSGPVTCQLAKLYAATVRDCTDEAHEWITLV</sequence>
<dbReference type="InterPro" id="IPR005785">
    <property type="entry name" value="B_amino_transI"/>
</dbReference>
<dbReference type="GO" id="GO:0005829">
    <property type="term" value="C:cytosol"/>
    <property type="evidence" value="ECO:0007669"/>
    <property type="project" value="TreeGrafter"/>
</dbReference>
<evidence type="ECO:0000256" key="12">
    <source>
        <dbReference type="ARBA" id="ARBA00048212"/>
    </source>
</evidence>
<dbReference type="UniPathway" id="UPA00049">
    <property type="reaction ID" value="UER00062"/>
</dbReference>